<evidence type="ECO:0000256" key="1">
    <source>
        <dbReference type="ARBA" id="ARBA00004613"/>
    </source>
</evidence>
<dbReference type="Pfam" id="PF00151">
    <property type="entry name" value="Lipase"/>
    <property type="match status" value="2"/>
</dbReference>
<dbReference type="EMBL" id="OC872014">
    <property type="protein sequence ID" value="CAD7635679.1"/>
    <property type="molecule type" value="Genomic_DNA"/>
</dbReference>
<comment type="subcellular location">
    <subcellularLocation>
        <location evidence="1">Secreted</location>
    </subcellularLocation>
</comment>
<keyword evidence="3" id="KW-0964">Secreted</keyword>
<evidence type="ECO:0000256" key="3">
    <source>
        <dbReference type="ARBA" id="ARBA00022525"/>
    </source>
</evidence>
<proteinExistence type="inferred from homology"/>
<dbReference type="PRINTS" id="PR00821">
    <property type="entry name" value="TAGLIPASE"/>
</dbReference>
<sequence>PAGPGFTGQPAKNRLAVGDATFVNVIHSNGIPPNGVPGLQGLGDLEALGNIDSYFNGAVLNLLLCSHVRSNNIAINDQSYGQSTGCQPIGYHCTSYEDFMNGLCGDCGSDSKACRPMELNLDYWDNKNNWDIIDTNNKFYINTGDARQSGYCLSHYQIVVSSGQSTCSGSLEIQLSDGSNVKMSLKSKNQIQTNDGNQHYATLHTVANPLPITTTATIKSQFGTNCVINEIRFNFMSNINESSHMPGIYLPIWRLKETVKLLTKVPIKTQSDYCFGRYAKGFDGFINKAGLLPLAPNQMDVNFMLFTCKNRNVNSNLTYLSTSDEWKAAGYDPNKFKDLWLEHSCVNVIAVDWHKPANAKDYVHSAANTMTVGHMIGCVINRLTTELGANAQNFHLLGHSLGGHVVGFAGKFVKNPQIGHITVDDPAGPAYSGEPPQYRLDRTDATYVQAIHTNTPPPNEIPGVNDFGIMDSIADVDIYVNGGSKQPGCPDLNEFEKTIFKDIATDRSHLGEDLNNKGFCNHQHSNFYALNDQSYANSQGCQPIA</sequence>
<dbReference type="InterPro" id="IPR013818">
    <property type="entry name" value="Lipase"/>
</dbReference>
<feature type="non-terminal residue" evidence="6">
    <location>
        <position position="1"/>
    </location>
</feature>
<feature type="domain" description="Lipase" evidence="5">
    <location>
        <begin position="1"/>
        <end position="58"/>
    </location>
</feature>
<evidence type="ECO:0000259" key="5">
    <source>
        <dbReference type="Pfam" id="PF00151"/>
    </source>
</evidence>
<dbReference type="AlphaFoldDB" id="A0A7R9Q977"/>
<feature type="domain" description="Lipase" evidence="5">
    <location>
        <begin position="325"/>
        <end position="496"/>
    </location>
</feature>
<dbReference type="GO" id="GO:0005615">
    <property type="term" value="C:extracellular space"/>
    <property type="evidence" value="ECO:0007669"/>
    <property type="project" value="TreeGrafter"/>
</dbReference>
<dbReference type="Proteomes" id="UP000759131">
    <property type="component" value="Unassembled WGS sequence"/>
</dbReference>
<protein>
    <recommendedName>
        <fullName evidence="5">Lipase domain-containing protein</fullName>
    </recommendedName>
</protein>
<dbReference type="EMBL" id="CAJPIZ010017439">
    <property type="protein sequence ID" value="CAG2116109.1"/>
    <property type="molecule type" value="Genomic_DNA"/>
</dbReference>
<dbReference type="GO" id="GO:0016042">
    <property type="term" value="P:lipid catabolic process"/>
    <property type="evidence" value="ECO:0007669"/>
    <property type="project" value="TreeGrafter"/>
</dbReference>
<dbReference type="InterPro" id="IPR029058">
    <property type="entry name" value="AB_hydrolase_fold"/>
</dbReference>
<keyword evidence="7" id="KW-1185">Reference proteome</keyword>
<dbReference type="GO" id="GO:0016298">
    <property type="term" value="F:lipase activity"/>
    <property type="evidence" value="ECO:0007669"/>
    <property type="project" value="InterPro"/>
</dbReference>
<gene>
    <name evidence="6" type="ORF">OSB1V03_LOCUS16070</name>
</gene>
<evidence type="ECO:0000256" key="4">
    <source>
        <dbReference type="RuleBase" id="RU004262"/>
    </source>
</evidence>
<dbReference type="Gene3D" id="3.40.50.1820">
    <property type="entry name" value="alpha/beta hydrolase"/>
    <property type="match status" value="2"/>
</dbReference>
<evidence type="ECO:0000256" key="2">
    <source>
        <dbReference type="ARBA" id="ARBA00010701"/>
    </source>
</evidence>
<dbReference type="OrthoDB" id="6422033at2759"/>
<dbReference type="InterPro" id="IPR000734">
    <property type="entry name" value="TAG_lipase"/>
</dbReference>
<name>A0A7R9Q977_9ACAR</name>
<dbReference type="PANTHER" id="PTHR11610">
    <property type="entry name" value="LIPASE"/>
    <property type="match status" value="1"/>
</dbReference>
<evidence type="ECO:0000313" key="6">
    <source>
        <dbReference type="EMBL" id="CAD7635679.1"/>
    </source>
</evidence>
<feature type="non-terminal residue" evidence="6">
    <location>
        <position position="545"/>
    </location>
</feature>
<reference evidence="6" key="1">
    <citation type="submission" date="2020-11" db="EMBL/GenBank/DDBJ databases">
        <authorList>
            <person name="Tran Van P."/>
        </authorList>
    </citation>
    <scope>NUCLEOTIDE SEQUENCE</scope>
</reference>
<organism evidence="6">
    <name type="scientific">Medioppia subpectinata</name>
    <dbReference type="NCBI Taxonomy" id="1979941"/>
    <lineage>
        <taxon>Eukaryota</taxon>
        <taxon>Metazoa</taxon>
        <taxon>Ecdysozoa</taxon>
        <taxon>Arthropoda</taxon>
        <taxon>Chelicerata</taxon>
        <taxon>Arachnida</taxon>
        <taxon>Acari</taxon>
        <taxon>Acariformes</taxon>
        <taxon>Sarcoptiformes</taxon>
        <taxon>Oribatida</taxon>
        <taxon>Brachypylina</taxon>
        <taxon>Oppioidea</taxon>
        <taxon>Oppiidae</taxon>
        <taxon>Medioppia</taxon>
    </lineage>
</organism>
<dbReference type="SUPFAM" id="SSF53474">
    <property type="entry name" value="alpha/beta-Hydrolases"/>
    <property type="match status" value="2"/>
</dbReference>
<comment type="similarity">
    <text evidence="2 4">Belongs to the AB hydrolase superfamily. Lipase family.</text>
</comment>
<accession>A0A7R9Q977</accession>
<evidence type="ECO:0000313" key="7">
    <source>
        <dbReference type="Proteomes" id="UP000759131"/>
    </source>
</evidence>